<dbReference type="PRINTS" id="PR00109">
    <property type="entry name" value="TYRKINASE"/>
</dbReference>
<dbReference type="FunFam" id="2.60.40.10:FF:001050">
    <property type="entry name" value="MER proto-oncogene, tyrosine kinase"/>
    <property type="match status" value="1"/>
</dbReference>
<feature type="signal peptide" evidence="23">
    <location>
        <begin position="1"/>
        <end position="16"/>
    </location>
</feature>
<dbReference type="PROSITE" id="PS50853">
    <property type="entry name" value="FN3"/>
    <property type="match status" value="1"/>
</dbReference>
<evidence type="ECO:0000256" key="10">
    <source>
        <dbReference type="ARBA" id="ARBA00022741"/>
    </source>
</evidence>
<protein>
    <recommendedName>
        <fullName evidence="3">receptor protein-tyrosine kinase</fullName>
        <ecNumber evidence="3">2.7.10.1</ecNumber>
    </recommendedName>
</protein>
<name>A0A8I3NE12_CANLF</name>
<dbReference type="SUPFAM" id="SSF49265">
    <property type="entry name" value="Fibronectin type III"/>
    <property type="match status" value="1"/>
</dbReference>
<evidence type="ECO:0000256" key="8">
    <source>
        <dbReference type="ARBA" id="ARBA00022729"/>
    </source>
</evidence>
<dbReference type="SUPFAM" id="SSF56112">
    <property type="entry name" value="Protein kinase-like (PK-like)"/>
    <property type="match status" value="1"/>
</dbReference>
<dbReference type="SMART" id="SM00060">
    <property type="entry name" value="FN3"/>
    <property type="match status" value="2"/>
</dbReference>
<feature type="region of interest" description="Disordered" evidence="21">
    <location>
        <begin position="925"/>
        <end position="951"/>
    </location>
</feature>
<dbReference type="GO" id="GO:0005524">
    <property type="term" value="F:ATP binding"/>
    <property type="evidence" value="ECO:0007669"/>
    <property type="project" value="UniProtKB-UniRule"/>
</dbReference>
<keyword evidence="11" id="KW-0418">Kinase</keyword>
<evidence type="ECO:0000256" key="2">
    <source>
        <dbReference type="ARBA" id="ARBA00006692"/>
    </source>
</evidence>
<keyword evidence="19" id="KW-0393">Immunoglobulin domain</keyword>
<dbReference type="GO" id="GO:0005886">
    <property type="term" value="C:plasma membrane"/>
    <property type="evidence" value="ECO:0007669"/>
    <property type="project" value="UniProtKB-SubCell"/>
</dbReference>
<evidence type="ECO:0000256" key="12">
    <source>
        <dbReference type="ARBA" id="ARBA00022840"/>
    </source>
</evidence>
<dbReference type="FunFam" id="1.10.510.10:FF:000089">
    <property type="entry name" value="Tyrosine-protein kinase receptor TYRO3"/>
    <property type="match status" value="1"/>
</dbReference>
<evidence type="ECO:0000313" key="24">
    <source>
        <dbReference type="Ensembl" id="ENSCAFP00845013804.1"/>
    </source>
</evidence>
<evidence type="ECO:0000256" key="19">
    <source>
        <dbReference type="ARBA" id="ARBA00023319"/>
    </source>
</evidence>
<dbReference type="Gene3D" id="2.60.40.10">
    <property type="entry name" value="Immunoglobulins"/>
    <property type="match status" value="3"/>
</dbReference>
<dbReference type="PANTHER" id="PTHR24416">
    <property type="entry name" value="TYROSINE-PROTEIN KINASE RECEPTOR"/>
    <property type="match status" value="1"/>
</dbReference>
<evidence type="ECO:0000256" key="11">
    <source>
        <dbReference type="ARBA" id="ARBA00022777"/>
    </source>
</evidence>
<keyword evidence="15" id="KW-0829">Tyrosine-protein kinase</keyword>
<dbReference type="InterPro" id="IPR003961">
    <property type="entry name" value="FN3_dom"/>
</dbReference>
<evidence type="ECO:0000256" key="16">
    <source>
        <dbReference type="ARBA" id="ARBA00023157"/>
    </source>
</evidence>
<keyword evidence="18" id="KW-0325">Glycoprotein</keyword>
<organism evidence="24 25">
    <name type="scientific">Canis lupus familiaris</name>
    <name type="common">Dog</name>
    <name type="synonym">Canis familiaris</name>
    <dbReference type="NCBI Taxonomy" id="9615"/>
    <lineage>
        <taxon>Eukaryota</taxon>
        <taxon>Metazoa</taxon>
        <taxon>Chordata</taxon>
        <taxon>Craniata</taxon>
        <taxon>Vertebrata</taxon>
        <taxon>Euteleostomi</taxon>
        <taxon>Mammalia</taxon>
        <taxon>Eutheria</taxon>
        <taxon>Laurasiatheria</taxon>
        <taxon>Carnivora</taxon>
        <taxon>Caniformia</taxon>
        <taxon>Canidae</taxon>
        <taxon>Canis</taxon>
    </lineage>
</organism>
<evidence type="ECO:0000256" key="23">
    <source>
        <dbReference type="SAM" id="SignalP"/>
    </source>
</evidence>
<dbReference type="InterPro" id="IPR036116">
    <property type="entry name" value="FN3_sf"/>
</dbReference>
<evidence type="ECO:0000256" key="17">
    <source>
        <dbReference type="ARBA" id="ARBA00023170"/>
    </source>
</evidence>
<dbReference type="Pfam" id="PF07714">
    <property type="entry name" value="PK_Tyr_Ser-Thr"/>
    <property type="match status" value="1"/>
</dbReference>
<comment type="similarity">
    <text evidence="2">Belongs to the protein kinase superfamily. CAMK Ser/Thr protein kinase family.</text>
</comment>
<keyword evidence="16" id="KW-1015">Disulfide bond</keyword>
<dbReference type="InterPro" id="IPR003599">
    <property type="entry name" value="Ig_sub"/>
</dbReference>
<dbReference type="Gene3D" id="1.10.510.10">
    <property type="entry name" value="Transferase(Phosphotransferase) domain 1"/>
    <property type="match status" value="1"/>
</dbReference>
<dbReference type="Proteomes" id="UP000805418">
    <property type="component" value="Chromosome 17"/>
</dbReference>
<dbReference type="PANTHER" id="PTHR24416:SF257">
    <property type="entry name" value="TYROSINE-PROTEIN KINASE MER"/>
    <property type="match status" value="1"/>
</dbReference>
<dbReference type="Pfam" id="PF00041">
    <property type="entry name" value="fn3"/>
    <property type="match status" value="1"/>
</dbReference>
<feature type="compositionally biased region" description="Low complexity" evidence="21">
    <location>
        <begin position="925"/>
        <end position="938"/>
    </location>
</feature>
<dbReference type="InterPro" id="IPR007110">
    <property type="entry name" value="Ig-like_dom"/>
</dbReference>
<dbReference type="CDD" id="cd05749">
    <property type="entry name" value="IgI_2_Axl_Tyro3_like"/>
    <property type="match status" value="1"/>
</dbReference>
<evidence type="ECO:0000256" key="7">
    <source>
        <dbReference type="ARBA" id="ARBA00022692"/>
    </source>
</evidence>
<dbReference type="PROSITE" id="PS50835">
    <property type="entry name" value="IG_LIKE"/>
    <property type="match status" value="2"/>
</dbReference>
<evidence type="ECO:0000256" key="18">
    <source>
        <dbReference type="ARBA" id="ARBA00023180"/>
    </source>
</evidence>
<keyword evidence="6" id="KW-0808">Transferase</keyword>
<dbReference type="GeneTree" id="ENSGT00940000155669"/>
<dbReference type="GO" id="GO:0004714">
    <property type="term" value="F:transmembrane receptor protein tyrosine kinase activity"/>
    <property type="evidence" value="ECO:0007669"/>
    <property type="project" value="UniProtKB-EC"/>
</dbReference>
<proteinExistence type="inferred from homology"/>
<dbReference type="AlphaFoldDB" id="A0A8I3NE12"/>
<dbReference type="SMART" id="SM00219">
    <property type="entry name" value="TyrKc"/>
    <property type="match status" value="1"/>
</dbReference>
<dbReference type="InterPro" id="IPR013783">
    <property type="entry name" value="Ig-like_fold"/>
</dbReference>
<dbReference type="InterPro" id="IPR008266">
    <property type="entry name" value="Tyr_kinase_AS"/>
</dbReference>
<dbReference type="PROSITE" id="PS00107">
    <property type="entry name" value="PROTEIN_KINASE_ATP"/>
    <property type="match status" value="1"/>
</dbReference>
<dbReference type="InterPro" id="IPR017441">
    <property type="entry name" value="Protein_kinase_ATP_BS"/>
</dbReference>
<dbReference type="SUPFAM" id="SSF48726">
    <property type="entry name" value="Immunoglobulin"/>
    <property type="match status" value="2"/>
</dbReference>
<feature type="compositionally biased region" description="Acidic residues" evidence="21">
    <location>
        <begin position="942"/>
        <end position="951"/>
    </location>
</feature>
<dbReference type="SMART" id="SM00409">
    <property type="entry name" value="IG"/>
    <property type="match status" value="2"/>
</dbReference>
<dbReference type="FunFam" id="2.60.40.10:FF:000296">
    <property type="entry name" value="Tyrosine-protein kinase receptor TYRO3"/>
    <property type="match status" value="1"/>
</dbReference>
<keyword evidence="17" id="KW-0675">Receptor</keyword>
<feature type="chain" id="PRO_5043310778" description="receptor protein-tyrosine kinase" evidence="23">
    <location>
        <begin position="17"/>
        <end position="951"/>
    </location>
</feature>
<dbReference type="CDD" id="cd14204">
    <property type="entry name" value="PTKc_Mer"/>
    <property type="match status" value="1"/>
</dbReference>
<dbReference type="PROSITE" id="PS00109">
    <property type="entry name" value="PROTEIN_KINASE_TYR"/>
    <property type="match status" value="1"/>
</dbReference>
<dbReference type="EC" id="2.7.10.1" evidence="3"/>
<evidence type="ECO:0000256" key="15">
    <source>
        <dbReference type="ARBA" id="ARBA00023137"/>
    </source>
</evidence>
<comment type="subcellular location">
    <subcellularLocation>
        <location evidence="1">Cell membrane</location>
        <topology evidence="1">Single-pass type I membrane protein</topology>
    </subcellularLocation>
</comment>
<evidence type="ECO:0000256" key="4">
    <source>
        <dbReference type="ARBA" id="ARBA00022475"/>
    </source>
</evidence>
<dbReference type="FunFam" id="2.60.40.10:FF:000902">
    <property type="entry name" value="MER proto-oncogene, tyrosine kinase"/>
    <property type="match status" value="1"/>
</dbReference>
<evidence type="ECO:0000256" key="6">
    <source>
        <dbReference type="ARBA" id="ARBA00022679"/>
    </source>
</evidence>
<keyword evidence="7 22" id="KW-0812">Transmembrane</keyword>
<dbReference type="InterPro" id="IPR013151">
    <property type="entry name" value="Immunoglobulin_dom"/>
</dbReference>
<dbReference type="Gene3D" id="3.30.200.20">
    <property type="entry name" value="Phosphorylase Kinase, domain 1"/>
    <property type="match status" value="1"/>
</dbReference>
<keyword evidence="14 22" id="KW-0472">Membrane</keyword>
<evidence type="ECO:0000256" key="9">
    <source>
        <dbReference type="ARBA" id="ARBA00022737"/>
    </source>
</evidence>
<evidence type="ECO:0000256" key="22">
    <source>
        <dbReference type="SAM" id="Phobius"/>
    </source>
</evidence>
<keyword evidence="9" id="KW-0677">Repeat</keyword>
<sequence length="951" mass="104943">MGRALLPLLLWFFVRALGTRAVAEVREETMPDLPLPGGLQADRTSFSLPHTSGYQVEPALFSPAQPGGAHTENAAHPGVTSAGLKLLPPLAFNHTIGHIILSEHKDVKFNCSINIPNMYQDIAVISWWKDGKELLGAHHAITQFYPDDEVTAIIASFSITSVQRSDNGSYICKMKINNEEIVSDPIYIEVQGLPHFTRQPESLNVTRNTAFNLTCQAVGPPEPVNIFWVQNSSRVNEQPERSPSVLTVPGLTETAVFSCEAHNDKGLTVSKGVKEVDPLSNGSVMVFNTSASPHLYQIEQLQALANYSIGVSCMNEIGWSAMSPWILASTTEGAPSVAPSNVTVSLNESSHKVDVRWIKPPIKRQDGELVGYRISHMWQSADTSKELSEEVGQNGSRAQISVQVHNATCTVRIAAITKGGVGPFSDPVKMFIPPHGWVDFAPSSTPAPGNTDPVLIILGCFCGFVLIGLVLYISLVIRKRIQETKFGNAFTEEDSELVVNYIAKKSFCRRAIELTLRSLGVSEELQNKLEDVVIDRNLLILGKILGEGEFGSVMEGNLKEQDGTSQKVAVKTMKLDNFSQREIEEFLSEAACMKDFNHPNVIRLLGVCIEMSSQGIPKPMVILPFMKYGDLHTYLLYSRLDTGPKHIPVQILLKFMVDIAQGMEYLSNRNFLHRDLAARNCMLRDDMTVCVADFGLSKKIYSGDYYRQGRIAKMPVKWIAIESLADRVYTSKSDVWAFGVTMWEIATRGMTPYPGVQNHEMYDYLLHGHRLKQPEDCLDELYEIMHSCWRADPLDRPTFSVLRLQLEKFLESLPEVQDKADVIYINTQFPESCEDPGEGPALAQLDMNIDVDSIIGSCAPSAAVSVVTAEVHENRAHEERYILNGGSEEWGDLASAAPATGTTGKNCVLPEDRLVKNGVSWSQSSTLPLGSPSPDGLLFADDSSEDSEVLI</sequence>
<dbReference type="OrthoDB" id="4062651at2759"/>
<dbReference type="Ensembl" id="ENSCAFT00845017724.1">
    <property type="protein sequence ID" value="ENSCAFP00845013804.1"/>
    <property type="gene ID" value="ENSCAFG00845010081.1"/>
</dbReference>
<dbReference type="InterPro" id="IPR020635">
    <property type="entry name" value="Tyr_kinase_cat_dom"/>
</dbReference>
<keyword evidence="10" id="KW-0547">Nucleotide-binding</keyword>
<reference evidence="24" key="3">
    <citation type="submission" date="2025-09" db="UniProtKB">
        <authorList>
            <consortium name="Ensembl"/>
        </authorList>
    </citation>
    <scope>IDENTIFICATION</scope>
    <source>
        <strain evidence="24">Boxer</strain>
    </source>
</reference>
<keyword evidence="4" id="KW-1003">Cell membrane</keyword>
<keyword evidence="25" id="KW-1185">Reference proteome</keyword>
<evidence type="ECO:0000313" key="25">
    <source>
        <dbReference type="Proteomes" id="UP000805418"/>
    </source>
</evidence>
<dbReference type="FunFam" id="3.30.200.20:FF:000111">
    <property type="entry name" value="Tyrosine-protein kinase receptor TYRO3"/>
    <property type="match status" value="1"/>
</dbReference>
<dbReference type="PROSITE" id="PS50011">
    <property type="entry name" value="PROTEIN_KINASE_DOM"/>
    <property type="match status" value="1"/>
</dbReference>
<evidence type="ECO:0000256" key="5">
    <source>
        <dbReference type="ARBA" id="ARBA00022553"/>
    </source>
</evidence>
<gene>
    <name evidence="24" type="primary">MERTK</name>
</gene>
<comment type="catalytic activity">
    <reaction evidence="20">
        <text>L-tyrosyl-[protein] + ATP = O-phospho-L-tyrosyl-[protein] + ADP + H(+)</text>
        <dbReference type="Rhea" id="RHEA:10596"/>
        <dbReference type="Rhea" id="RHEA-COMP:10136"/>
        <dbReference type="Rhea" id="RHEA-COMP:20101"/>
        <dbReference type="ChEBI" id="CHEBI:15378"/>
        <dbReference type="ChEBI" id="CHEBI:30616"/>
        <dbReference type="ChEBI" id="CHEBI:46858"/>
        <dbReference type="ChEBI" id="CHEBI:61978"/>
        <dbReference type="ChEBI" id="CHEBI:456216"/>
        <dbReference type="EC" id="2.7.10.1"/>
    </reaction>
</comment>
<evidence type="ECO:0000256" key="20">
    <source>
        <dbReference type="ARBA" id="ARBA00051243"/>
    </source>
</evidence>
<evidence type="ECO:0000256" key="21">
    <source>
        <dbReference type="SAM" id="MobiDB-lite"/>
    </source>
</evidence>
<dbReference type="InterPro" id="IPR036179">
    <property type="entry name" value="Ig-like_dom_sf"/>
</dbReference>
<reference evidence="24" key="2">
    <citation type="submission" date="2025-08" db="UniProtKB">
        <authorList>
            <consortium name="Ensembl"/>
        </authorList>
    </citation>
    <scope>IDENTIFICATION</scope>
    <source>
        <strain evidence="24">Boxer</strain>
    </source>
</reference>
<dbReference type="Pfam" id="PF13927">
    <property type="entry name" value="Ig_3"/>
    <property type="match status" value="1"/>
</dbReference>
<feature type="transmembrane region" description="Helical" evidence="22">
    <location>
        <begin position="454"/>
        <end position="477"/>
    </location>
</feature>
<dbReference type="InterPro" id="IPR001245">
    <property type="entry name" value="Ser-Thr/Tyr_kinase_cat_dom"/>
</dbReference>
<accession>A0A8I3NE12</accession>
<dbReference type="Pfam" id="PF00047">
    <property type="entry name" value="ig"/>
    <property type="match status" value="1"/>
</dbReference>
<evidence type="ECO:0000256" key="3">
    <source>
        <dbReference type="ARBA" id="ARBA00011902"/>
    </source>
</evidence>
<evidence type="ECO:0000256" key="1">
    <source>
        <dbReference type="ARBA" id="ARBA00004251"/>
    </source>
</evidence>
<keyword evidence="8 23" id="KW-0732">Signal</keyword>
<keyword evidence="5" id="KW-0597">Phosphoprotein</keyword>
<dbReference type="InterPro" id="IPR050122">
    <property type="entry name" value="RTK"/>
</dbReference>
<evidence type="ECO:0000256" key="13">
    <source>
        <dbReference type="ARBA" id="ARBA00022989"/>
    </source>
</evidence>
<keyword evidence="12" id="KW-0067">ATP-binding</keyword>
<dbReference type="InterPro" id="IPR000719">
    <property type="entry name" value="Prot_kinase_dom"/>
</dbReference>
<evidence type="ECO:0000256" key="14">
    <source>
        <dbReference type="ARBA" id="ARBA00023136"/>
    </source>
</evidence>
<keyword evidence="13 22" id="KW-1133">Transmembrane helix</keyword>
<dbReference type="InterPro" id="IPR011009">
    <property type="entry name" value="Kinase-like_dom_sf"/>
</dbReference>
<dbReference type="CDD" id="cd00063">
    <property type="entry name" value="FN3"/>
    <property type="match status" value="1"/>
</dbReference>
<reference evidence="24" key="1">
    <citation type="submission" date="2020-03" db="EMBL/GenBank/DDBJ databases">
        <title>Long-read based genome assembly of a Labrador retriever dog.</title>
        <authorList>
            <person name="Eory L."/>
            <person name="Zhang W."/>
            <person name="Schoenebeck J."/>
        </authorList>
    </citation>
    <scope>NUCLEOTIDE SEQUENCE [LARGE SCALE GENOMIC DNA]</scope>
    <source>
        <strain evidence="24">Labrador retriever</strain>
    </source>
</reference>